<dbReference type="eggNOG" id="ENOG502SSGK">
    <property type="taxonomic scope" value="Eukaryota"/>
</dbReference>
<dbReference type="AlphaFoldDB" id="G1TB92"/>
<dbReference type="PANTHER" id="PTHR37880:SF1">
    <property type="entry name" value="COILED-COIL DOMAIN-CONTAINING PROTEIN 54"/>
    <property type="match status" value="1"/>
</dbReference>
<proteinExistence type="predicted"/>
<feature type="region of interest" description="Disordered" evidence="2">
    <location>
        <begin position="186"/>
        <end position="207"/>
    </location>
</feature>
<dbReference type="HOGENOM" id="CLU_074373_0_0_1"/>
<dbReference type="InParanoid" id="G1TB92"/>
<reference evidence="3" key="3">
    <citation type="submission" date="2025-09" db="UniProtKB">
        <authorList>
            <consortium name="Ensembl"/>
        </authorList>
    </citation>
    <scope>IDENTIFICATION</scope>
    <source>
        <strain evidence="3">Thorbecke</strain>
    </source>
</reference>
<dbReference type="Ensembl" id="ENSOCUT00000016256.4">
    <property type="protein sequence ID" value="ENSOCUP00000013974.3"/>
    <property type="gene ID" value="ENSOCUG00000016263.4"/>
</dbReference>
<keyword evidence="4" id="KW-1185">Reference proteome</keyword>
<accession>G1TB92</accession>
<evidence type="ECO:0000256" key="1">
    <source>
        <dbReference type="SAM" id="Coils"/>
    </source>
</evidence>
<organism evidence="3 4">
    <name type="scientific">Oryctolagus cuniculus</name>
    <name type="common">Rabbit</name>
    <dbReference type="NCBI Taxonomy" id="9986"/>
    <lineage>
        <taxon>Eukaryota</taxon>
        <taxon>Metazoa</taxon>
        <taxon>Chordata</taxon>
        <taxon>Craniata</taxon>
        <taxon>Vertebrata</taxon>
        <taxon>Euteleostomi</taxon>
        <taxon>Mammalia</taxon>
        <taxon>Eutheria</taxon>
        <taxon>Euarchontoglires</taxon>
        <taxon>Glires</taxon>
        <taxon>Lagomorpha</taxon>
        <taxon>Leporidae</taxon>
        <taxon>Oryctolagus</taxon>
    </lineage>
</organism>
<dbReference type="InterPro" id="IPR037758">
    <property type="entry name" value="CCDC54"/>
</dbReference>
<evidence type="ECO:0000313" key="4">
    <source>
        <dbReference type="Proteomes" id="UP000001811"/>
    </source>
</evidence>
<keyword evidence="1" id="KW-0175">Coiled coil</keyword>
<feature type="coiled-coil region" evidence="1">
    <location>
        <begin position="92"/>
        <end position="147"/>
    </location>
</feature>
<dbReference type="PANTHER" id="PTHR37880">
    <property type="entry name" value="COILED-COIL DOMAIN-CONTAINING PROTEIN 54"/>
    <property type="match status" value="1"/>
</dbReference>
<dbReference type="OMA" id="QMWTSNL"/>
<dbReference type="STRING" id="9986.ENSOCUP00000013974"/>
<reference evidence="3" key="2">
    <citation type="submission" date="2025-08" db="UniProtKB">
        <authorList>
            <consortium name="Ensembl"/>
        </authorList>
    </citation>
    <scope>IDENTIFICATION</scope>
    <source>
        <strain evidence="3">Thorbecke</strain>
    </source>
</reference>
<dbReference type="Proteomes" id="UP000001811">
    <property type="component" value="Chromosome 14"/>
</dbReference>
<evidence type="ECO:0000256" key="2">
    <source>
        <dbReference type="SAM" id="MobiDB-lite"/>
    </source>
</evidence>
<protein>
    <submittedName>
        <fullName evidence="3">Coiled-coil domain containing 54</fullName>
    </submittedName>
</protein>
<reference evidence="3 4" key="1">
    <citation type="journal article" date="2011" name="Nature">
        <title>A high-resolution map of human evolutionary constraint using 29 mammals.</title>
        <authorList>
            <person name="Lindblad-Toh K."/>
            <person name="Garber M."/>
            <person name="Zuk O."/>
            <person name="Lin M.F."/>
            <person name="Parker B.J."/>
            <person name="Washietl S."/>
            <person name="Kheradpour P."/>
            <person name="Ernst J."/>
            <person name="Jordan G."/>
            <person name="Mauceli E."/>
            <person name="Ward L.D."/>
            <person name="Lowe C.B."/>
            <person name="Holloway A.K."/>
            <person name="Clamp M."/>
            <person name="Gnerre S."/>
            <person name="Alfoldi J."/>
            <person name="Beal K."/>
            <person name="Chang J."/>
            <person name="Clawson H."/>
            <person name="Cuff J."/>
            <person name="Di Palma F."/>
            <person name="Fitzgerald S."/>
            <person name="Flicek P."/>
            <person name="Guttman M."/>
            <person name="Hubisz M.J."/>
            <person name="Jaffe D.B."/>
            <person name="Jungreis I."/>
            <person name="Kent W.J."/>
            <person name="Kostka D."/>
            <person name="Lara M."/>
            <person name="Martins A.L."/>
            <person name="Massingham T."/>
            <person name="Moltke I."/>
            <person name="Raney B.J."/>
            <person name="Rasmussen M.D."/>
            <person name="Robinson J."/>
            <person name="Stark A."/>
            <person name="Vilella A.J."/>
            <person name="Wen J."/>
            <person name="Xie X."/>
            <person name="Zody M.C."/>
            <person name="Baldwin J."/>
            <person name="Bloom T."/>
            <person name="Chin C.W."/>
            <person name="Heiman D."/>
            <person name="Nicol R."/>
            <person name="Nusbaum C."/>
            <person name="Young S."/>
            <person name="Wilkinson J."/>
            <person name="Worley K.C."/>
            <person name="Kovar C.L."/>
            <person name="Muzny D.M."/>
            <person name="Gibbs R.A."/>
            <person name="Cree A."/>
            <person name="Dihn H.H."/>
            <person name="Fowler G."/>
            <person name="Jhangiani S."/>
            <person name="Joshi V."/>
            <person name="Lee S."/>
            <person name="Lewis L.R."/>
            <person name="Nazareth L.V."/>
            <person name="Okwuonu G."/>
            <person name="Santibanez J."/>
            <person name="Warren W.C."/>
            <person name="Mardis E.R."/>
            <person name="Weinstock G.M."/>
            <person name="Wilson R.K."/>
            <person name="Delehaunty K."/>
            <person name="Dooling D."/>
            <person name="Fronik C."/>
            <person name="Fulton L."/>
            <person name="Fulton B."/>
            <person name="Graves T."/>
            <person name="Minx P."/>
            <person name="Sodergren E."/>
            <person name="Birney E."/>
            <person name="Margulies E.H."/>
            <person name="Herrero J."/>
            <person name="Green E.D."/>
            <person name="Haussler D."/>
            <person name="Siepel A."/>
            <person name="Goldman N."/>
            <person name="Pollard K.S."/>
            <person name="Pedersen J.S."/>
            <person name="Lander E.S."/>
            <person name="Kellis M."/>
        </authorList>
    </citation>
    <scope>NUCLEOTIDE SEQUENCE [LARGE SCALE GENOMIC DNA]</scope>
    <source>
        <strain evidence="3 4">Thorbecke inbred</strain>
    </source>
</reference>
<sequence>MYMFHTRRVKATAGKMWTSNLSKIRQSVKNAYEKCKIKHPYFFAGYPTMTSYNCDQEDVSSGEEMSLTVILQDVKMAQIQLLNQMTDVVNSISKIQETTDRYKKQMEQLEINMSVNEDQQCTTTKDILSMKETIDTLKKKITELEKQNSCFSIHCLEVLEGEKEKETLELLHKLIQTKALNASASTGSEISPVEKVPNHPEPIADSEKRTISPKIKTWTKNKHHNSSRSLKRANSNIYIYPDFNTWVKLTFVHGGKWRFFLSATKLEEFIQWLLSRPTILPKEPQIIPKRDCPFTRPIARCQ</sequence>
<dbReference type="PaxDb" id="9986-ENSOCUP00000013974"/>
<evidence type="ECO:0000313" key="3">
    <source>
        <dbReference type="Ensembl" id="ENSOCUP00000013974.3"/>
    </source>
</evidence>
<dbReference type="GeneTree" id="ENSGT00390000008948"/>
<dbReference type="EMBL" id="AAGW02015892">
    <property type="status" value="NOT_ANNOTATED_CDS"/>
    <property type="molecule type" value="Genomic_DNA"/>
</dbReference>
<dbReference type="Bgee" id="ENSOCUG00000016263">
    <property type="expression patterns" value="Expressed in testis and 6 other cell types or tissues"/>
</dbReference>
<gene>
    <name evidence="3" type="primary">CCDC54</name>
</gene>
<name>G1TB92_RABIT</name>